<dbReference type="Proteomes" id="UP001165430">
    <property type="component" value="Unassembled WGS sequence"/>
</dbReference>
<proteinExistence type="predicted"/>
<gene>
    <name evidence="1" type="ORF">MM213_20615</name>
</gene>
<protein>
    <submittedName>
        <fullName evidence="1">Uncharacterized protein</fullName>
    </submittedName>
</protein>
<dbReference type="RefSeq" id="WP_241414773.1">
    <property type="nucleotide sequence ID" value="NZ_JAKZGO010000062.1"/>
</dbReference>
<name>A0ABS9VHN6_9BACT</name>
<dbReference type="EMBL" id="JAKZGO010000062">
    <property type="protein sequence ID" value="MCH7415916.1"/>
    <property type="molecule type" value="Genomic_DNA"/>
</dbReference>
<keyword evidence="2" id="KW-1185">Reference proteome</keyword>
<sequence length="86" mass="9080">MKFDQDTKQKIAKQIEAKGALKPCARCGHQNFSLLDGFVSLPLSQEVSNNVVIGGPSVPCAVVACSNCGHIDFHALGALGLLNTQK</sequence>
<comment type="caution">
    <text evidence="1">The sequence shown here is derived from an EMBL/GenBank/DDBJ whole genome shotgun (WGS) entry which is preliminary data.</text>
</comment>
<evidence type="ECO:0000313" key="2">
    <source>
        <dbReference type="Proteomes" id="UP001165430"/>
    </source>
</evidence>
<evidence type="ECO:0000313" key="1">
    <source>
        <dbReference type="EMBL" id="MCH7415916.1"/>
    </source>
</evidence>
<accession>A0ABS9VHN6</accession>
<reference evidence="1" key="1">
    <citation type="submission" date="2022-03" db="EMBL/GenBank/DDBJ databases">
        <title>De novo assembled genomes of Belliella spp. (Cyclobacteriaceae) strains.</title>
        <authorList>
            <person name="Szabo A."/>
            <person name="Korponai K."/>
            <person name="Felfoldi T."/>
        </authorList>
    </citation>
    <scope>NUCLEOTIDE SEQUENCE</scope>
    <source>
        <strain evidence="1">DSM 111903</strain>
    </source>
</reference>
<organism evidence="1 2">
    <name type="scientific">Belliella alkalica</name>
    <dbReference type="NCBI Taxonomy" id="1730871"/>
    <lineage>
        <taxon>Bacteria</taxon>
        <taxon>Pseudomonadati</taxon>
        <taxon>Bacteroidota</taxon>
        <taxon>Cytophagia</taxon>
        <taxon>Cytophagales</taxon>
        <taxon>Cyclobacteriaceae</taxon>
        <taxon>Belliella</taxon>
    </lineage>
</organism>